<keyword evidence="1" id="KW-0472">Membrane</keyword>
<dbReference type="GO" id="GO:0034220">
    <property type="term" value="P:monoatomic ion transmembrane transport"/>
    <property type="evidence" value="ECO:0007669"/>
    <property type="project" value="UniProtKB-KW"/>
</dbReference>
<name>A0ABY4IRP3_9MICO</name>
<keyword evidence="3" id="KW-0813">Transport</keyword>
<feature type="transmembrane region" description="Helical" evidence="1">
    <location>
        <begin position="19"/>
        <end position="35"/>
    </location>
</feature>
<dbReference type="EMBL" id="CP078077">
    <property type="protein sequence ID" value="UPL15299.1"/>
    <property type="molecule type" value="Genomic_DNA"/>
</dbReference>
<dbReference type="Gene3D" id="1.10.287.70">
    <property type="match status" value="1"/>
</dbReference>
<feature type="transmembrane region" description="Helical" evidence="1">
    <location>
        <begin position="130"/>
        <end position="152"/>
    </location>
</feature>
<dbReference type="SUPFAM" id="SSF81324">
    <property type="entry name" value="Voltage-gated potassium channels"/>
    <property type="match status" value="1"/>
</dbReference>
<reference evidence="3 4" key="1">
    <citation type="submission" date="2021-06" db="EMBL/GenBank/DDBJ databases">
        <title>Genome-based taxonomic framework of Microbacterium strains isolated from marine environment, the description of four new species and reclassification of four preexisting species.</title>
        <authorList>
            <person name="Lee S.D."/>
            <person name="Kim S.-M."/>
            <person name="Byeon Y.-S."/>
            <person name="Yang H.L."/>
            <person name="Kim I.S."/>
        </authorList>
    </citation>
    <scope>NUCLEOTIDE SEQUENCE [LARGE SCALE GENOMIC DNA]</scope>
    <source>
        <strain evidence="3 4">SSW1-36</strain>
    </source>
</reference>
<organism evidence="3 4">
    <name type="scientific">Microbacterium galbinum</name>
    <dbReference type="NCBI Taxonomy" id="2851646"/>
    <lineage>
        <taxon>Bacteria</taxon>
        <taxon>Bacillati</taxon>
        <taxon>Actinomycetota</taxon>
        <taxon>Actinomycetes</taxon>
        <taxon>Micrococcales</taxon>
        <taxon>Microbacteriaceae</taxon>
        <taxon>Microbacterium</taxon>
    </lineage>
</organism>
<proteinExistence type="predicted"/>
<feature type="transmembrane region" description="Helical" evidence="1">
    <location>
        <begin position="99"/>
        <end position="118"/>
    </location>
</feature>
<feature type="transmembrane region" description="Helical" evidence="1">
    <location>
        <begin position="47"/>
        <end position="67"/>
    </location>
</feature>
<protein>
    <submittedName>
        <fullName evidence="3">Two pore domain potassium channel family protein</fullName>
    </submittedName>
</protein>
<evidence type="ECO:0000313" key="4">
    <source>
        <dbReference type="Proteomes" id="UP000831963"/>
    </source>
</evidence>
<dbReference type="Proteomes" id="UP000831963">
    <property type="component" value="Chromosome"/>
</dbReference>
<accession>A0ABY4IRP3</accession>
<sequence length="232" mass="24352">MSSHDENVGDGRRRPNEGVIGYCGVLVLLVVSYALSTDQKSTNPSPLAFLLILATVAVVFRVTGANAALQRTSWVILSVAGAAAVVAVLLGTEQKLLDIGLSSATLVALLIAPVAIIAHQIRRRGLNLEALLAAITAYVLVGIAFAFAYNLLGLLSPQPVFADAHEDSLAHQLFFSFTTLTTTGYGNLVPEGTIGQTIAVVEAITGQLFLLTAFARILRGATSPREDAQPDS</sequence>
<keyword evidence="1" id="KW-1133">Transmembrane helix</keyword>
<feature type="transmembrane region" description="Helical" evidence="1">
    <location>
        <begin position="74"/>
        <end position="93"/>
    </location>
</feature>
<dbReference type="Pfam" id="PF07885">
    <property type="entry name" value="Ion_trans_2"/>
    <property type="match status" value="1"/>
</dbReference>
<dbReference type="InterPro" id="IPR013099">
    <property type="entry name" value="K_chnl_dom"/>
</dbReference>
<feature type="transmembrane region" description="Helical" evidence="1">
    <location>
        <begin position="194"/>
        <end position="215"/>
    </location>
</feature>
<keyword evidence="3" id="KW-0407">Ion channel</keyword>
<keyword evidence="4" id="KW-1185">Reference proteome</keyword>
<evidence type="ECO:0000313" key="3">
    <source>
        <dbReference type="EMBL" id="UPL15299.1"/>
    </source>
</evidence>
<dbReference type="RefSeq" id="WP_247955962.1">
    <property type="nucleotide sequence ID" value="NZ_CP078077.1"/>
</dbReference>
<feature type="domain" description="Potassium channel" evidence="2">
    <location>
        <begin position="152"/>
        <end position="218"/>
    </location>
</feature>
<keyword evidence="1" id="KW-0812">Transmembrane</keyword>
<keyword evidence="3" id="KW-0406">Ion transport</keyword>
<gene>
    <name evidence="3" type="ORF">KV396_12775</name>
</gene>
<evidence type="ECO:0000256" key="1">
    <source>
        <dbReference type="SAM" id="Phobius"/>
    </source>
</evidence>
<evidence type="ECO:0000259" key="2">
    <source>
        <dbReference type="Pfam" id="PF07885"/>
    </source>
</evidence>